<accession>A0A7H4LTE3</accession>
<gene>
    <name evidence="1" type="ORF">NCTC11694_00559</name>
</gene>
<proteinExistence type="predicted"/>
<dbReference type="AlphaFoldDB" id="A0A7H4LTE3"/>
<reference evidence="1 2" key="1">
    <citation type="submission" date="2018-06" db="EMBL/GenBank/DDBJ databases">
        <authorList>
            <consortium name="Pathogen Informatics"/>
            <person name="Doyle S."/>
        </authorList>
    </citation>
    <scope>NUCLEOTIDE SEQUENCE [LARGE SCALE GENOMIC DNA]</scope>
    <source>
        <strain evidence="1 2">NCTC11694</strain>
    </source>
</reference>
<protein>
    <submittedName>
        <fullName evidence="1">Uncharacterized protein</fullName>
    </submittedName>
</protein>
<dbReference type="Proteomes" id="UP000255050">
    <property type="component" value="Unassembled WGS sequence"/>
</dbReference>
<name>A0A7H4LTE3_9ENTR</name>
<evidence type="ECO:0000313" key="2">
    <source>
        <dbReference type="Proteomes" id="UP000255050"/>
    </source>
</evidence>
<evidence type="ECO:0000313" key="1">
    <source>
        <dbReference type="EMBL" id="STR39419.1"/>
    </source>
</evidence>
<organism evidence="1 2">
    <name type="scientific">Klebsiella michiganensis</name>
    <dbReference type="NCBI Taxonomy" id="1134687"/>
    <lineage>
        <taxon>Bacteria</taxon>
        <taxon>Pseudomonadati</taxon>
        <taxon>Pseudomonadota</taxon>
        <taxon>Gammaproteobacteria</taxon>
        <taxon>Enterobacterales</taxon>
        <taxon>Enterobacteriaceae</taxon>
        <taxon>Klebsiella/Raoultella group</taxon>
        <taxon>Klebsiella</taxon>
    </lineage>
</organism>
<comment type="caution">
    <text evidence="1">The sequence shown here is derived from an EMBL/GenBank/DDBJ whole genome shotgun (WGS) entry which is preliminary data.</text>
</comment>
<dbReference type="EMBL" id="UGJR01000002">
    <property type="protein sequence ID" value="STR39419.1"/>
    <property type="molecule type" value="Genomic_DNA"/>
</dbReference>
<sequence>MGKLNGHVAPINSAASRRIQRLSFVKNQLITAQMKP</sequence>